<dbReference type="AlphaFoldDB" id="A0A9J6CZV0"/>
<sequence>MDVDKAGTGDATDYRTEQTRSVSTSEDEDADSVVDGWNEVTQKKRTHEPKQGGETRIRSFNKPDALRPPKHRQQGSTSKQDALPRDDIKGACHDTSPDLSIWSDVGTITWSNNFEDLGSDHRVVCVTMGEDRGKIDGCQKARVVDWDKFRAHREREKQEGPIKDMGEWCRELLADVEKATKNRMARQAKRT</sequence>
<feature type="compositionally biased region" description="Basic and acidic residues" evidence="1">
    <location>
        <begin position="82"/>
        <end position="96"/>
    </location>
</feature>
<evidence type="ECO:0000313" key="3">
    <source>
        <dbReference type="Proteomes" id="UP000821866"/>
    </source>
</evidence>
<evidence type="ECO:0000313" key="2">
    <source>
        <dbReference type="EMBL" id="KAH7964182.1"/>
    </source>
</evidence>
<organism evidence="2 3">
    <name type="scientific">Rhipicephalus microplus</name>
    <name type="common">Cattle tick</name>
    <name type="synonym">Boophilus microplus</name>
    <dbReference type="NCBI Taxonomy" id="6941"/>
    <lineage>
        <taxon>Eukaryota</taxon>
        <taxon>Metazoa</taxon>
        <taxon>Ecdysozoa</taxon>
        <taxon>Arthropoda</taxon>
        <taxon>Chelicerata</taxon>
        <taxon>Arachnida</taxon>
        <taxon>Acari</taxon>
        <taxon>Parasitiformes</taxon>
        <taxon>Ixodida</taxon>
        <taxon>Ixodoidea</taxon>
        <taxon>Ixodidae</taxon>
        <taxon>Rhipicephalinae</taxon>
        <taxon>Rhipicephalus</taxon>
        <taxon>Boophilus</taxon>
    </lineage>
</organism>
<protein>
    <submittedName>
        <fullName evidence="2">Uncharacterized protein</fullName>
    </submittedName>
</protein>
<feature type="compositionally biased region" description="Basic and acidic residues" evidence="1">
    <location>
        <begin position="48"/>
        <end position="57"/>
    </location>
</feature>
<comment type="caution">
    <text evidence="2">The sequence shown here is derived from an EMBL/GenBank/DDBJ whole genome shotgun (WGS) entry which is preliminary data.</text>
</comment>
<reference evidence="2" key="2">
    <citation type="submission" date="2021-09" db="EMBL/GenBank/DDBJ databases">
        <authorList>
            <person name="Jia N."/>
            <person name="Wang J."/>
            <person name="Shi W."/>
            <person name="Du L."/>
            <person name="Sun Y."/>
            <person name="Zhan W."/>
            <person name="Jiang J."/>
            <person name="Wang Q."/>
            <person name="Zhang B."/>
            <person name="Ji P."/>
            <person name="Sakyi L.B."/>
            <person name="Cui X."/>
            <person name="Yuan T."/>
            <person name="Jiang B."/>
            <person name="Yang W."/>
            <person name="Lam T.T.-Y."/>
            <person name="Chang Q."/>
            <person name="Ding S."/>
            <person name="Wang X."/>
            <person name="Zhu J."/>
            <person name="Ruan X."/>
            <person name="Zhao L."/>
            <person name="Wei J."/>
            <person name="Que T."/>
            <person name="Du C."/>
            <person name="Cheng J."/>
            <person name="Dai P."/>
            <person name="Han X."/>
            <person name="Huang E."/>
            <person name="Gao Y."/>
            <person name="Liu J."/>
            <person name="Shao H."/>
            <person name="Ye R."/>
            <person name="Li L."/>
            <person name="Wei W."/>
            <person name="Wang X."/>
            <person name="Wang C."/>
            <person name="Huo Q."/>
            <person name="Li W."/>
            <person name="Guo W."/>
            <person name="Chen H."/>
            <person name="Chen S."/>
            <person name="Zhou L."/>
            <person name="Zhou L."/>
            <person name="Ni X."/>
            <person name="Tian J."/>
            <person name="Zhou Y."/>
            <person name="Sheng Y."/>
            <person name="Liu T."/>
            <person name="Pan Y."/>
            <person name="Xia L."/>
            <person name="Li J."/>
            <person name="Zhao F."/>
            <person name="Cao W."/>
        </authorList>
    </citation>
    <scope>NUCLEOTIDE SEQUENCE</scope>
    <source>
        <strain evidence="2">Rmic-2018</strain>
        <tissue evidence="2">Larvae</tissue>
    </source>
</reference>
<keyword evidence="3" id="KW-1185">Reference proteome</keyword>
<accession>A0A9J6CZV0</accession>
<name>A0A9J6CZV0_RHIMP</name>
<dbReference type="EMBL" id="JABSTU010004154">
    <property type="protein sequence ID" value="KAH7964182.1"/>
    <property type="molecule type" value="Genomic_DNA"/>
</dbReference>
<reference evidence="2" key="1">
    <citation type="journal article" date="2020" name="Cell">
        <title>Large-Scale Comparative Analyses of Tick Genomes Elucidate Their Genetic Diversity and Vector Capacities.</title>
        <authorList>
            <consortium name="Tick Genome and Microbiome Consortium (TIGMIC)"/>
            <person name="Jia N."/>
            <person name="Wang J."/>
            <person name="Shi W."/>
            <person name="Du L."/>
            <person name="Sun Y."/>
            <person name="Zhan W."/>
            <person name="Jiang J.F."/>
            <person name="Wang Q."/>
            <person name="Zhang B."/>
            <person name="Ji P."/>
            <person name="Bell-Sakyi L."/>
            <person name="Cui X.M."/>
            <person name="Yuan T.T."/>
            <person name="Jiang B.G."/>
            <person name="Yang W.F."/>
            <person name="Lam T.T."/>
            <person name="Chang Q.C."/>
            <person name="Ding S.J."/>
            <person name="Wang X.J."/>
            <person name="Zhu J.G."/>
            <person name="Ruan X.D."/>
            <person name="Zhao L."/>
            <person name="Wei J.T."/>
            <person name="Ye R.Z."/>
            <person name="Que T.C."/>
            <person name="Du C.H."/>
            <person name="Zhou Y.H."/>
            <person name="Cheng J.X."/>
            <person name="Dai P.F."/>
            <person name="Guo W.B."/>
            <person name="Han X.H."/>
            <person name="Huang E.J."/>
            <person name="Li L.F."/>
            <person name="Wei W."/>
            <person name="Gao Y.C."/>
            <person name="Liu J.Z."/>
            <person name="Shao H.Z."/>
            <person name="Wang X."/>
            <person name="Wang C.C."/>
            <person name="Yang T.C."/>
            <person name="Huo Q.B."/>
            <person name="Li W."/>
            <person name="Chen H.Y."/>
            <person name="Chen S.E."/>
            <person name="Zhou L.G."/>
            <person name="Ni X.B."/>
            <person name="Tian J.H."/>
            <person name="Sheng Y."/>
            <person name="Liu T."/>
            <person name="Pan Y.S."/>
            <person name="Xia L.Y."/>
            <person name="Li J."/>
            <person name="Zhao F."/>
            <person name="Cao W.C."/>
        </authorList>
    </citation>
    <scope>NUCLEOTIDE SEQUENCE</scope>
    <source>
        <strain evidence="2">Rmic-2018</strain>
    </source>
</reference>
<feature type="compositionally biased region" description="Basic and acidic residues" evidence="1">
    <location>
        <begin position="1"/>
        <end position="18"/>
    </location>
</feature>
<feature type="region of interest" description="Disordered" evidence="1">
    <location>
        <begin position="1"/>
        <end position="96"/>
    </location>
</feature>
<gene>
    <name evidence="2" type="ORF">HPB51_027580</name>
</gene>
<dbReference type="VEuPathDB" id="VectorBase:LOC119168327"/>
<evidence type="ECO:0000256" key="1">
    <source>
        <dbReference type="SAM" id="MobiDB-lite"/>
    </source>
</evidence>
<proteinExistence type="predicted"/>
<dbReference type="Proteomes" id="UP000821866">
    <property type="component" value="Unassembled WGS sequence"/>
</dbReference>